<feature type="region of interest" description="Disordered" evidence="7">
    <location>
        <begin position="608"/>
        <end position="657"/>
    </location>
</feature>
<dbReference type="InterPro" id="IPR004219">
    <property type="entry name" value="TTvirus_Unk"/>
</dbReference>
<dbReference type="GO" id="GO:0039615">
    <property type="term" value="C:T=1 icosahedral viral capsid"/>
    <property type="evidence" value="ECO:0007669"/>
    <property type="project" value="UniProtKB-UniRule"/>
</dbReference>
<evidence type="ECO:0000313" key="8">
    <source>
        <dbReference type="EMBL" id="XBU06710.1"/>
    </source>
</evidence>
<comment type="similarity">
    <text evidence="2 6">Belongs to the anelloviridae capsid protein family.</text>
</comment>
<accession>A0AAU7STU0</accession>
<keyword evidence="5 6" id="KW-0946">Virion</keyword>
<dbReference type="Pfam" id="PF02956">
    <property type="entry name" value="TT_ORF1"/>
    <property type="match status" value="1"/>
</dbReference>
<comment type="function">
    <text evidence="6">Self-assembles to form an icosahedral capsid.</text>
</comment>
<name>A0AAU7STU0_9VIRU</name>
<dbReference type="EMBL" id="PP857163">
    <property type="protein sequence ID" value="XBU06710.1"/>
    <property type="molecule type" value="Genomic_DNA"/>
</dbReference>
<keyword evidence="3 6" id="KW-1140">T=1 icosahedral capsid protein</keyword>
<comment type="subcellular location">
    <subcellularLocation>
        <location evidence="1 6">Virion</location>
    </subcellularLocation>
</comment>
<proteinExistence type="inferred from homology"/>
<organism evidence="8">
    <name type="scientific">Betatorquevirus 003C</name>
    <dbReference type="NCBI Taxonomy" id="3163404"/>
    <lineage>
        <taxon>Viruses</taxon>
        <taxon>Monodnaviria</taxon>
        <taxon>Shotokuvirae</taxon>
        <taxon>Commensaviricota</taxon>
        <taxon>Cardeaviricetes</taxon>
        <taxon>Sanitavirales</taxon>
        <taxon>Anelloviridae</taxon>
        <taxon>Betatorquevirus</taxon>
    </lineage>
</organism>
<sequence>MPRYWRRHNRWRYRPRRQRRRIPGYYRPWRFRKTFLRRPRRWRRRQWVRKRFFKKKLKNIRLKQWQPNKIRRCTVKGLKCLFQAGHGRFSNNYGQYQLTLVPEKYPGGGGWSLLVFSLTALWEEFEHLNNWWTASNKGLPLVRYHGASLKFYRNDQTDYVVIIRRCFPMTDTPLTHPNSHPQRMLMAHKKILVQSKKTQPRGKHYKKIWVPPPAQMLNKWYFQQDICRTNFLMLTTVAVSLDSYYLSHLSDSNNITIYCLNAHTFQHKGFQEYSKTTGYTPKANTYLYATKNGSEPPYVKELVFLGQTTILSLGQTYEESRQSTATSYNYTYWGNPFHPDYLMLNYRVYKSTTQYTNLFTHDNLSKKITDDTIKTLITPVEEPFITECRYAPNKDTGAGNIVYFLGNYREDKGINPPGDKNIQIEGFPLYICLWGWPDWQKKLNYIHRIDSDWFITIQTQFFEPKMPYYIPIDWSFTQGTGPYNTPKENITLSMKTNWYPKFLYQQLSVDEIANSGPGTCKAESTRSIQAQLYYKFKFSWGGCPAPMQDLIDPCSQPKWTAPDQLLQSLQIQNPETPPETEIHDFDERRQTLTKKAIKRIQDYTTTETTLFSDSKRPRSDPPIQQTETDPSETSSEEETEETPLEVQIQHQRQQQLRLKHKLKRLVSKLTNLE</sequence>
<evidence type="ECO:0000256" key="6">
    <source>
        <dbReference type="RuleBase" id="RU361230"/>
    </source>
</evidence>
<evidence type="ECO:0000256" key="3">
    <source>
        <dbReference type="ARBA" id="ARBA00022431"/>
    </source>
</evidence>
<evidence type="ECO:0000256" key="7">
    <source>
        <dbReference type="SAM" id="MobiDB-lite"/>
    </source>
</evidence>
<reference evidence="8" key="1">
    <citation type="submission" date="2024-05" db="EMBL/GenBank/DDBJ databases">
        <authorList>
            <person name="Laubscher F."/>
            <person name="Chudzinski V."/>
            <person name="Cordey S."/>
            <person name="Hosszu-Fellous K."/>
            <person name="Kaiser L."/>
        </authorList>
    </citation>
    <scope>NUCLEOTIDE SEQUENCE</scope>
    <source>
        <strain evidence="8">1106D3-16</strain>
    </source>
</reference>
<evidence type="ECO:0000256" key="5">
    <source>
        <dbReference type="ARBA" id="ARBA00022844"/>
    </source>
</evidence>
<feature type="compositionally biased region" description="Acidic residues" evidence="7">
    <location>
        <begin position="634"/>
        <end position="643"/>
    </location>
</feature>
<evidence type="ECO:0000256" key="2">
    <source>
        <dbReference type="ARBA" id="ARBA00006131"/>
    </source>
</evidence>
<evidence type="ECO:0000256" key="1">
    <source>
        <dbReference type="ARBA" id="ARBA00004328"/>
    </source>
</evidence>
<keyword evidence="4 6" id="KW-0167">Capsid protein</keyword>
<protein>
    <recommendedName>
        <fullName evidence="6">Capsid protein</fullName>
    </recommendedName>
</protein>
<evidence type="ECO:0000256" key="4">
    <source>
        <dbReference type="ARBA" id="ARBA00022561"/>
    </source>
</evidence>